<dbReference type="InterPro" id="IPR036953">
    <property type="entry name" value="GreA/GreB_C_sf"/>
</dbReference>
<gene>
    <name evidence="2" type="ORF">ETSY1_08630</name>
</gene>
<name>W4LST8_ENTF1</name>
<comment type="caution">
    <text evidence="2">The sequence shown here is derived from an EMBL/GenBank/DDBJ whole genome shotgun (WGS) entry which is preliminary data.</text>
</comment>
<evidence type="ECO:0000313" key="2">
    <source>
        <dbReference type="EMBL" id="ETX01119.1"/>
    </source>
</evidence>
<dbReference type="Pfam" id="PF01272">
    <property type="entry name" value="GreA_GreB"/>
    <property type="match status" value="1"/>
</dbReference>
<protein>
    <recommendedName>
        <fullName evidence="1">Transcription elongation factor GreA/GreB C-terminal domain-containing protein</fullName>
    </recommendedName>
</protein>
<feature type="domain" description="Transcription elongation factor GreA/GreB C-terminal" evidence="1">
    <location>
        <begin position="120"/>
        <end position="164"/>
    </location>
</feature>
<dbReference type="SUPFAM" id="SSF54534">
    <property type="entry name" value="FKBP-like"/>
    <property type="match status" value="1"/>
</dbReference>
<dbReference type="GO" id="GO:0032784">
    <property type="term" value="P:regulation of DNA-templated transcription elongation"/>
    <property type="evidence" value="ECO:0007669"/>
    <property type="project" value="InterPro"/>
</dbReference>
<keyword evidence="3" id="KW-1185">Reference proteome</keyword>
<evidence type="ECO:0000313" key="3">
    <source>
        <dbReference type="Proteomes" id="UP000019141"/>
    </source>
</evidence>
<proteinExistence type="predicted"/>
<evidence type="ECO:0000259" key="1">
    <source>
        <dbReference type="Pfam" id="PF01272"/>
    </source>
</evidence>
<dbReference type="EMBL" id="AZHW01000269">
    <property type="protein sequence ID" value="ETX01119.1"/>
    <property type="molecule type" value="Genomic_DNA"/>
</dbReference>
<dbReference type="GO" id="GO:0003677">
    <property type="term" value="F:DNA binding"/>
    <property type="evidence" value="ECO:0007669"/>
    <property type="project" value="InterPro"/>
</dbReference>
<reference evidence="2 3" key="1">
    <citation type="journal article" date="2014" name="Nature">
        <title>An environmental bacterial taxon with a large and distinct metabolic repertoire.</title>
        <authorList>
            <person name="Wilson M.C."/>
            <person name="Mori T."/>
            <person name="Ruckert C."/>
            <person name="Uria A.R."/>
            <person name="Helf M.J."/>
            <person name="Takada K."/>
            <person name="Gernert C."/>
            <person name="Steffens U.A."/>
            <person name="Heycke N."/>
            <person name="Schmitt S."/>
            <person name="Rinke C."/>
            <person name="Helfrich E.J."/>
            <person name="Brachmann A.O."/>
            <person name="Gurgui C."/>
            <person name="Wakimoto T."/>
            <person name="Kracht M."/>
            <person name="Crusemann M."/>
            <person name="Hentschel U."/>
            <person name="Abe I."/>
            <person name="Matsunaga S."/>
            <person name="Kalinowski J."/>
            <person name="Takeyama H."/>
            <person name="Piel J."/>
        </authorList>
    </citation>
    <scope>NUCLEOTIDE SEQUENCE [LARGE SCALE GENOMIC DNA]</scope>
    <source>
        <strain evidence="3">TSY1</strain>
    </source>
</reference>
<accession>W4LST8</accession>
<dbReference type="AlphaFoldDB" id="W4LST8"/>
<dbReference type="HOGENOM" id="CLU_114442_0_0_7"/>
<dbReference type="Gene3D" id="3.10.50.30">
    <property type="entry name" value="Transcription elongation factor, GreA/GreB, C-terminal domain"/>
    <property type="match status" value="1"/>
</dbReference>
<sequence length="165" mass="17769">MMIPELDKSTLVRAIIDQLNANLALLMNAAKSAHDVATNEENIADNKYDTLSLEASYLAQGQANRAQEVRLAIDAYQQLPLRQFDADSVIGVSALVILEAEDGSHTTVFLGPQAGGLKVETNGREVVVITPNSPLGKGLLGKVLGDLVELRVDETAKELEIVEVY</sequence>
<dbReference type="PATRIC" id="fig|1429438.4.peg.1809"/>
<dbReference type="InterPro" id="IPR001437">
    <property type="entry name" value="Tscrpt_elong_fac_GreA/B_C"/>
</dbReference>
<organism evidence="2 3">
    <name type="scientific">Entotheonella factor</name>
    <dbReference type="NCBI Taxonomy" id="1429438"/>
    <lineage>
        <taxon>Bacteria</taxon>
        <taxon>Pseudomonadati</taxon>
        <taxon>Nitrospinota/Tectimicrobiota group</taxon>
        <taxon>Candidatus Tectimicrobiota</taxon>
        <taxon>Candidatus Entotheonellia</taxon>
        <taxon>Candidatus Entotheonellales</taxon>
        <taxon>Candidatus Entotheonellaceae</taxon>
        <taxon>Candidatus Entotheonella</taxon>
    </lineage>
</organism>
<dbReference type="Proteomes" id="UP000019141">
    <property type="component" value="Unassembled WGS sequence"/>
</dbReference>